<dbReference type="SUPFAM" id="SSF46600">
    <property type="entry name" value="C-terminal UvrC-binding domain of UvrB"/>
    <property type="match status" value="1"/>
</dbReference>
<dbReference type="InterPro" id="IPR001943">
    <property type="entry name" value="UVR_dom"/>
</dbReference>
<keyword evidence="4" id="KW-1185">Reference proteome</keyword>
<evidence type="ECO:0000313" key="3">
    <source>
        <dbReference type="EMBL" id="GAA3727689.1"/>
    </source>
</evidence>
<dbReference type="PROSITE" id="PS50151">
    <property type="entry name" value="UVR"/>
    <property type="match status" value="1"/>
</dbReference>
<dbReference type="PANTHER" id="PTHR38430:SF1">
    <property type="entry name" value="PROTEIN-ARGININE KINASE ACTIVATOR PROTEIN"/>
    <property type="match status" value="1"/>
</dbReference>
<protein>
    <submittedName>
        <fullName evidence="3">UvrB/UvrC motif-containing protein</fullName>
    </submittedName>
</protein>
<dbReference type="Proteomes" id="UP001500920">
    <property type="component" value="Unassembled WGS sequence"/>
</dbReference>
<dbReference type="EMBL" id="BAABCK010000052">
    <property type="protein sequence ID" value="GAA3727689.1"/>
    <property type="molecule type" value="Genomic_DNA"/>
</dbReference>
<keyword evidence="1" id="KW-0175">Coiled coil</keyword>
<dbReference type="InterPro" id="IPR025542">
    <property type="entry name" value="YacH"/>
</dbReference>
<feature type="domain" description="UVR" evidence="2">
    <location>
        <begin position="131"/>
        <end position="166"/>
    </location>
</feature>
<evidence type="ECO:0000256" key="1">
    <source>
        <dbReference type="SAM" id="Coils"/>
    </source>
</evidence>
<feature type="coiled-coil region" evidence="1">
    <location>
        <begin position="120"/>
        <end position="154"/>
    </location>
</feature>
<dbReference type="InterPro" id="IPR036876">
    <property type="entry name" value="UVR_dom_sf"/>
</dbReference>
<reference evidence="4" key="1">
    <citation type="journal article" date="2019" name="Int. J. Syst. Evol. Microbiol.">
        <title>The Global Catalogue of Microorganisms (GCM) 10K type strain sequencing project: providing services to taxonomists for standard genome sequencing and annotation.</title>
        <authorList>
            <consortium name="The Broad Institute Genomics Platform"/>
            <consortium name="The Broad Institute Genome Sequencing Center for Infectious Disease"/>
            <person name="Wu L."/>
            <person name="Ma J."/>
        </authorList>
    </citation>
    <scope>NUCLEOTIDE SEQUENCE [LARGE SCALE GENOMIC DNA]</scope>
    <source>
        <strain evidence="4">JCM 16981</strain>
    </source>
</reference>
<evidence type="ECO:0000313" key="4">
    <source>
        <dbReference type="Proteomes" id="UP001500920"/>
    </source>
</evidence>
<dbReference type="RefSeq" id="WP_344703217.1">
    <property type="nucleotide sequence ID" value="NZ_BAABCK010000052.1"/>
</dbReference>
<proteinExistence type="predicted"/>
<accession>A0ABP7F096</accession>
<dbReference type="Pfam" id="PF02151">
    <property type="entry name" value="UVR"/>
    <property type="match status" value="1"/>
</dbReference>
<organism evidence="3 4">
    <name type="scientific">Salinicoccus jeotgali</name>
    <dbReference type="NCBI Taxonomy" id="381634"/>
    <lineage>
        <taxon>Bacteria</taxon>
        <taxon>Bacillati</taxon>
        <taxon>Bacillota</taxon>
        <taxon>Bacilli</taxon>
        <taxon>Bacillales</taxon>
        <taxon>Staphylococcaceae</taxon>
        <taxon>Salinicoccus</taxon>
    </lineage>
</organism>
<dbReference type="PIRSF" id="PIRSF015034">
    <property type="entry name" value="YacH"/>
    <property type="match status" value="1"/>
</dbReference>
<comment type="caution">
    <text evidence="3">The sequence shown here is derived from an EMBL/GenBank/DDBJ whole genome shotgun (WGS) entry which is preliminary data.</text>
</comment>
<name>A0ABP7F096_9STAP</name>
<dbReference type="PANTHER" id="PTHR38430">
    <property type="entry name" value="PROTEIN-ARGININE KINASE ACTIVATOR PROTEIN"/>
    <property type="match status" value="1"/>
</dbReference>
<gene>
    <name evidence="3" type="ORF">GCM10022378_15790</name>
</gene>
<sequence length="172" mass="19423">MKCESCNEREASIHISKGDGLEKSERFLCEQCANASFENDFSYPDDTFNIQKLLQSLSQQPALHQQQKKTLQCSTCGSTLNSIVQSGKFGCPDCYRTFEARLPDIVARVQANQTEHVGKIPEKSKEYLKTKRKMEQLKAKLQALIDTQEFEEAAVVRDEIRALEKAGEDDGI</sequence>
<evidence type="ECO:0000259" key="2">
    <source>
        <dbReference type="PROSITE" id="PS50151"/>
    </source>
</evidence>